<proteinExistence type="predicted"/>
<dbReference type="Pfam" id="PF12937">
    <property type="entry name" value="F-box-like"/>
    <property type="match status" value="1"/>
</dbReference>
<dbReference type="EnsemblMetazoa" id="AEPI010710-RA">
    <property type="protein sequence ID" value="AEPI010710-PA"/>
    <property type="gene ID" value="AEPI010710"/>
</dbReference>
<accession>A0A182PUS3</accession>
<reference evidence="3" key="2">
    <citation type="submission" date="2020-05" db="UniProtKB">
        <authorList>
            <consortium name="EnsemblMetazoa"/>
        </authorList>
    </citation>
    <scope>IDENTIFICATION</scope>
    <source>
        <strain evidence="3">Epiroticus2</strain>
    </source>
</reference>
<evidence type="ECO:0000259" key="2">
    <source>
        <dbReference type="PROSITE" id="PS50181"/>
    </source>
</evidence>
<dbReference type="Proteomes" id="UP000075885">
    <property type="component" value="Unassembled WGS sequence"/>
</dbReference>
<dbReference type="InterPro" id="IPR032675">
    <property type="entry name" value="LRR_dom_sf"/>
</dbReference>
<protein>
    <submittedName>
        <fullName evidence="3">F-box domain-containing protein</fullName>
    </submittedName>
</protein>
<dbReference type="SMART" id="SM00256">
    <property type="entry name" value="FBOX"/>
    <property type="match status" value="1"/>
</dbReference>
<dbReference type="SUPFAM" id="SSF81383">
    <property type="entry name" value="F-box domain"/>
    <property type="match status" value="1"/>
</dbReference>
<dbReference type="Gene3D" id="1.20.1280.50">
    <property type="match status" value="1"/>
</dbReference>
<sequence length="613" mass="71415">MDENTEESEPPSKKIRRDEPDASELDETQIDHINRLPYEIMCKIFQLLYFEEQLVCVLVCTRWYTILRSKPFLDRLCYNFSHCFGLPIASDHAQYMPCALHCAFHDCGSSLAKEDQEMMQDMVRKATQAVSDDEPGPSTRQPAAGLVTPEQILFTGELPLKTFEIKGSFERMRRFFGDRLPVMKDLQHLTLSVMPKALGDLRAEDAPFWTITHETLSGLSWHLYANTNGYTLDLPALERYRVEIANDFDLYNLLEYSEQLVELEVWFYFERAMEQTLTSAFPRLRKLLMKRYDEPNLSPEPNTQVDDQSAERFVRGAPLLEDLTIDSNTVAFRIFRAVCLFAAGTLKRLTVKDVIFPRPLFLHILELKNLEFLRLENCILEEGSRLRRVDFPRLRHLELVNSGTCFRLESSFAEVRRLQYSMDSQLSRLCRHMTMLEDLELLFRTKAPIAELIREQFHSLAALPSLQTLRIDGMKTTTRPWDYCIPMPNVVRLVLLRCHLLRGNFALLPKLFPRLKELKLDTTTIAYRRLPKGVKPLEHLRRRLKSFLPNCCIIMNPDCDAEPVSMVLKQEDEIRWRWHLVEATQARVLPYGKRRSQACLDKKMHQCVTSGLT</sequence>
<feature type="domain" description="F-box" evidence="2">
    <location>
        <begin position="30"/>
        <end position="76"/>
    </location>
</feature>
<dbReference type="SUPFAM" id="SSF52047">
    <property type="entry name" value="RNI-like"/>
    <property type="match status" value="1"/>
</dbReference>
<organism evidence="3 4">
    <name type="scientific">Anopheles epiroticus</name>
    <dbReference type="NCBI Taxonomy" id="199890"/>
    <lineage>
        <taxon>Eukaryota</taxon>
        <taxon>Metazoa</taxon>
        <taxon>Ecdysozoa</taxon>
        <taxon>Arthropoda</taxon>
        <taxon>Hexapoda</taxon>
        <taxon>Insecta</taxon>
        <taxon>Pterygota</taxon>
        <taxon>Neoptera</taxon>
        <taxon>Endopterygota</taxon>
        <taxon>Diptera</taxon>
        <taxon>Nematocera</taxon>
        <taxon>Culicoidea</taxon>
        <taxon>Culicidae</taxon>
        <taxon>Anophelinae</taxon>
        <taxon>Anopheles</taxon>
    </lineage>
</organism>
<evidence type="ECO:0000313" key="4">
    <source>
        <dbReference type="Proteomes" id="UP000075885"/>
    </source>
</evidence>
<feature type="region of interest" description="Disordered" evidence="1">
    <location>
        <begin position="1"/>
        <end position="24"/>
    </location>
</feature>
<feature type="compositionally biased region" description="Basic and acidic residues" evidence="1">
    <location>
        <begin position="10"/>
        <end position="20"/>
    </location>
</feature>
<reference evidence="4" key="1">
    <citation type="submission" date="2013-03" db="EMBL/GenBank/DDBJ databases">
        <title>The Genome Sequence of Anopheles epiroticus epiroticus2.</title>
        <authorList>
            <consortium name="The Broad Institute Genomics Platform"/>
            <person name="Neafsey D.E."/>
            <person name="Howell P."/>
            <person name="Walker B."/>
            <person name="Young S.K."/>
            <person name="Zeng Q."/>
            <person name="Gargeya S."/>
            <person name="Fitzgerald M."/>
            <person name="Haas B."/>
            <person name="Abouelleil A."/>
            <person name="Allen A.W."/>
            <person name="Alvarado L."/>
            <person name="Arachchi H.M."/>
            <person name="Berlin A.M."/>
            <person name="Chapman S.B."/>
            <person name="Gainer-Dewar J."/>
            <person name="Goldberg J."/>
            <person name="Griggs A."/>
            <person name="Gujja S."/>
            <person name="Hansen M."/>
            <person name="Howarth C."/>
            <person name="Imamovic A."/>
            <person name="Ireland A."/>
            <person name="Larimer J."/>
            <person name="McCowan C."/>
            <person name="Murphy C."/>
            <person name="Pearson M."/>
            <person name="Poon T.W."/>
            <person name="Priest M."/>
            <person name="Roberts A."/>
            <person name="Saif S."/>
            <person name="Shea T."/>
            <person name="Sisk P."/>
            <person name="Sykes S."/>
            <person name="Wortman J."/>
            <person name="Nusbaum C."/>
            <person name="Birren B."/>
        </authorList>
    </citation>
    <scope>NUCLEOTIDE SEQUENCE [LARGE SCALE GENOMIC DNA]</scope>
    <source>
        <strain evidence="4">Epiroticus2</strain>
    </source>
</reference>
<keyword evidence="4" id="KW-1185">Reference proteome</keyword>
<dbReference type="PROSITE" id="PS50181">
    <property type="entry name" value="FBOX"/>
    <property type="match status" value="1"/>
</dbReference>
<name>A0A182PUS3_9DIPT</name>
<dbReference type="InterPro" id="IPR001810">
    <property type="entry name" value="F-box_dom"/>
</dbReference>
<evidence type="ECO:0000256" key="1">
    <source>
        <dbReference type="SAM" id="MobiDB-lite"/>
    </source>
</evidence>
<dbReference type="AlphaFoldDB" id="A0A182PUS3"/>
<evidence type="ECO:0000313" key="3">
    <source>
        <dbReference type="EnsemblMetazoa" id="AEPI010710-PA"/>
    </source>
</evidence>
<dbReference type="InterPro" id="IPR036047">
    <property type="entry name" value="F-box-like_dom_sf"/>
</dbReference>
<dbReference type="Gene3D" id="3.80.10.10">
    <property type="entry name" value="Ribonuclease Inhibitor"/>
    <property type="match status" value="1"/>
</dbReference>
<dbReference type="VEuPathDB" id="VectorBase:AEPI010710"/>